<proteinExistence type="predicted"/>
<evidence type="ECO:0000256" key="1">
    <source>
        <dbReference type="ARBA" id="ARBA00022723"/>
    </source>
</evidence>
<organism evidence="8 9">
    <name type="scientific">Ophiocordyceps unilateralis</name>
    <name type="common">Zombie-ant fungus</name>
    <name type="synonym">Torrubia unilateralis</name>
    <dbReference type="NCBI Taxonomy" id="268505"/>
    <lineage>
        <taxon>Eukaryota</taxon>
        <taxon>Fungi</taxon>
        <taxon>Dikarya</taxon>
        <taxon>Ascomycota</taxon>
        <taxon>Pezizomycotina</taxon>
        <taxon>Sordariomycetes</taxon>
        <taxon>Hypocreomycetidae</taxon>
        <taxon>Hypocreales</taxon>
        <taxon>Ophiocordycipitaceae</taxon>
        <taxon>Ophiocordyceps</taxon>
    </lineage>
</organism>
<keyword evidence="2" id="KW-0677">Repeat</keyword>
<accession>A0A2A9PGN8</accession>
<keyword evidence="3 5" id="KW-0863">Zinc-finger</keyword>
<evidence type="ECO:0000256" key="3">
    <source>
        <dbReference type="ARBA" id="ARBA00022771"/>
    </source>
</evidence>
<dbReference type="FunFam" id="4.10.1000.10:FF:000035">
    <property type="entry name" value="CCCH zinc finger protein, variant"/>
    <property type="match status" value="1"/>
</dbReference>
<feature type="zinc finger region" description="C3H1-type" evidence="5">
    <location>
        <begin position="285"/>
        <end position="313"/>
    </location>
</feature>
<dbReference type="InterPro" id="IPR036855">
    <property type="entry name" value="Znf_CCCH_sf"/>
</dbReference>
<evidence type="ECO:0000256" key="2">
    <source>
        <dbReference type="ARBA" id="ARBA00022737"/>
    </source>
</evidence>
<feature type="domain" description="C3H1-type" evidence="7">
    <location>
        <begin position="285"/>
        <end position="313"/>
    </location>
</feature>
<reference evidence="8 9" key="1">
    <citation type="journal article" date="2015" name="BMC Genomics">
        <title>Gene expression during zombie ant biting behavior reflects the complexity underlying fungal parasitic behavioral manipulation.</title>
        <authorList>
            <person name="de Bekker C."/>
            <person name="Ohm R.A."/>
            <person name="Loreto R.G."/>
            <person name="Sebastian A."/>
            <person name="Albert I."/>
            <person name="Merrow M."/>
            <person name="Brachmann A."/>
            <person name="Hughes D.P."/>
        </authorList>
    </citation>
    <scope>NUCLEOTIDE SEQUENCE [LARGE SCALE GENOMIC DNA]</scope>
    <source>
        <strain evidence="8 9">SC16a</strain>
    </source>
</reference>
<feature type="region of interest" description="Disordered" evidence="6">
    <location>
        <begin position="116"/>
        <end position="139"/>
    </location>
</feature>
<evidence type="ECO:0000313" key="9">
    <source>
        <dbReference type="Proteomes" id="UP000037136"/>
    </source>
</evidence>
<dbReference type="Proteomes" id="UP000037136">
    <property type="component" value="Unassembled WGS sequence"/>
</dbReference>
<feature type="compositionally biased region" description="Basic and acidic residues" evidence="6">
    <location>
        <begin position="116"/>
        <end position="126"/>
    </location>
</feature>
<evidence type="ECO:0000313" key="8">
    <source>
        <dbReference type="EMBL" id="PFH60191.1"/>
    </source>
</evidence>
<dbReference type="PROSITE" id="PS50103">
    <property type="entry name" value="ZF_C3H1"/>
    <property type="match status" value="3"/>
</dbReference>
<feature type="domain" description="C3H1-type" evidence="7">
    <location>
        <begin position="341"/>
        <end position="369"/>
    </location>
</feature>
<sequence length="448" mass="49537">MSDENKELLARIGQLAGQINRHKSQQAAVVPGTHPAPQRRNVYRHSSAPYQRAGYRGGRPPTAHHHRTLRLNGPKAGNETGAAVGEAFTGERGSWVSRTDRHRQLINADIYHRDAQNRSKAMEESRRRKIRQQKSREKKRFNDFLRRQTADVSESINEIIIEGMRFRVADGGKKLLKVLDDLQSAPSTPKSVDVAGVTFHRTKTGNLVASRVVRDHRRSGLVKKMDQLCRIFSTTGKYLIGRSGPGRLATIITPFSKDLGRIRSRLIGKIGSCSKGPRCRYLHDPAKVAVCRELLKEGKCSGGDSCDLSHELSPERVPNCVHFAKGHCAKPDCPYTHSKAAPGAAVCEAFGFLGYCEKGSECTERHVFECPDFSNTGSCKTKGCKLLHRERASVLRAHNKTNEASDDVSSSEESAGSDDVDSDEVADYVEAESDESDADEGCKDFLRV</sequence>
<feature type="region of interest" description="Disordered" evidence="6">
    <location>
        <begin position="397"/>
        <end position="448"/>
    </location>
</feature>
<reference evidence="8 9" key="2">
    <citation type="journal article" date="2017" name="Sci. Rep.">
        <title>Ant-infecting Ophiocordyceps genomes reveal a high diversity of potential behavioral manipulation genes and a possible major role for enterotoxins.</title>
        <authorList>
            <person name="de Bekker C."/>
            <person name="Ohm R.A."/>
            <person name="Evans H.C."/>
            <person name="Brachmann A."/>
            <person name="Hughes D.P."/>
        </authorList>
    </citation>
    <scope>NUCLEOTIDE SEQUENCE [LARGE SCALE GENOMIC DNA]</scope>
    <source>
        <strain evidence="8 9">SC16a</strain>
    </source>
</reference>
<protein>
    <recommendedName>
        <fullName evidence="7">C3H1-type domain-containing protein</fullName>
    </recommendedName>
</protein>
<feature type="compositionally biased region" description="Basic residues" evidence="6">
    <location>
        <begin position="127"/>
        <end position="139"/>
    </location>
</feature>
<dbReference type="SMART" id="SM00356">
    <property type="entry name" value="ZnF_C3H1"/>
    <property type="match status" value="4"/>
</dbReference>
<feature type="compositionally biased region" description="Acidic residues" evidence="6">
    <location>
        <begin position="404"/>
        <end position="439"/>
    </location>
</feature>
<dbReference type="FunFam" id="4.10.1000.10:FF:000022">
    <property type="entry name" value="Zinc finger CCCH domain-containing protein 7"/>
    <property type="match status" value="1"/>
</dbReference>
<dbReference type="AlphaFoldDB" id="A0A2A9PGN8"/>
<dbReference type="EMBL" id="LAZP02000144">
    <property type="protein sequence ID" value="PFH60191.1"/>
    <property type="molecule type" value="Genomic_DNA"/>
</dbReference>
<dbReference type="OrthoDB" id="410307at2759"/>
<gene>
    <name evidence="8" type="ORF">XA68_11320</name>
</gene>
<dbReference type="SUPFAM" id="SSF90229">
    <property type="entry name" value="CCCH zinc finger"/>
    <property type="match status" value="1"/>
</dbReference>
<dbReference type="InterPro" id="IPR000571">
    <property type="entry name" value="Znf_CCCH"/>
</dbReference>
<keyword evidence="4 5" id="KW-0862">Zinc</keyword>
<feature type="zinc finger region" description="C3H1-type" evidence="5">
    <location>
        <begin position="341"/>
        <end position="369"/>
    </location>
</feature>
<dbReference type="STRING" id="268505.A0A2A9PGN8"/>
<feature type="domain" description="C3H1-type" evidence="7">
    <location>
        <begin position="314"/>
        <end position="340"/>
    </location>
</feature>
<comment type="caution">
    <text evidence="8">The sequence shown here is derived from an EMBL/GenBank/DDBJ whole genome shotgun (WGS) entry which is preliminary data.</text>
</comment>
<dbReference type="PANTHER" id="PTHR46156">
    <property type="entry name" value="CCCH ZINGC FINGER"/>
    <property type="match status" value="1"/>
</dbReference>
<keyword evidence="9" id="KW-1185">Reference proteome</keyword>
<dbReference type="Gene3D" id="4.10.1000.10">
    <property type="entry name" value="Zinc finger, CCCH-type"/>
    <property type="match status" value="2"/>
</dbReference>
<evidence type="ECO:0000256" key="6">
    <source>
        <dbReference type="SAM" id="MobiDB-lite"/>
    </source>
</evidence>
<evidence type="ECO:0000256" key="4">
    <source>
        <dbReference type="ARBA" id="ARBA00022833"/>
    </source>
</evidence>
<feature type="zinc finger region" description="C3H1-type" evidence="5">
    <location>
        <begin position="314"/>
        <end position="340"/>
    </location>
</feature>
<keyword evidence="1 5" id="KW-0479">Metal-binding</keyword>
<dbReference type="PANTHER" id="PTHR46156:SF1">
    <property type="entry name" value="ZINC FINGER CCCH DOMAIN-CONTAINING PROTEIN 3"/>
    <property type="match status" value="1"/>
</dbReference>
<evidence type="ECO:0000256" key="5">
    <source>
        <dbReference type="PROSITE-ProRule" id="PRU00723"/>
    </source>
</evidence>
<dbReference type="GO" id="GO:0005634">
    <property type="term" value="C:nucleus"/>
    <property type="evidence" value="ECO:0007669"/>
    <property type="project" value="TreeGrafter"/>
</dbReference>
<evidence type="ECO:0000259" key="7">
    <source>
        <dbReference type="PROSITE" id="PS50103"/>
    </source>
</evidence>
<name>A0A2A9PGN8_OPHUN</name>
<dbReference type="GO" id="GO:0008270">
    <property type="term" value="F:zinc ion binding"/>
    <property type="evidence" value="ECO:0007669"/>
    <property type="project" value="UniProtKB-KW"/>
</dbReference>